<accession>A0A1I7RSY7</accession>
<feature type="signal peptide" evidence="2">
    <location>
        <begin position="1"/>
        <end position="23"/>
    </location>
</feature>
<evidence type="ECO:0000313" key="3">
    <source>
        <dbReference type="EMBL" id="CAD5231504.1"/>
    </source>
</evidence>
<evidence type="ECO:0000256" key="2">
    <source>
        <dbReference type="SAM" id="SignalP"/>
    </source>
</evidence>
<keyword evidence="5" id="KW-1185">Reference proteome</keyword>
<dbReference type="Proteomes" id="UP000659654">
    <property type="component" value="Unassembled WGS sequence"/>
</dbReference>
<dbReference type="EMBL" id="CAJFCV020000005">
    <property type="protein sequence ID" value="CAG9122731.1"/>
    <property type="molecule type" value="Genomic_DNA"/>
</dbReference>
<evidence type="ECO:0000256" key="1">
    <source>
        <dbReference type="SAM" id="MobiDB-lite"/>
    </source>
</evidence>
<name>A0A1I7RSY7_BURXY</name>
<dbReference type="AlphaFoldDB" id="A0A1I7RSY7"/>
<protein>
    <submittedName>
        <fullName evidence="3">(pine wood nematode) hypothetical protein</fullName>
    </submittedName>
</protein>
<feature type="chain" id="PRO_5036021917" evidence="2">
    <location>
        <begin position="24"/>
        <end position="74"/>
    </location>
</feature>
<dbReference type="WBParaSite" id="BXY_0384100.1">
    <property type="protein sequence ID" value="BXY_0384100.1"/>
    <property type="gene ID" value="BXY_0384100"/>
</dbReference>
<feature type="compositionally biased region" description="Polar residues" evidence="1">
    <location>
        <begin position="33"/>
        <end position="50"/>
    </location>
</feature>
<reference evidence="6" key="1">
    <citation type="submission" date="2016-11" db="UniProtKB">
        <authorList>
            <consortium name="WormBaseParasite"/>
        </authorList>
    </citation>
    <scope>IDENTIFICATION</scope>
</reference>
<evidence type="ECO:0000313" key="6">
    <source>
        <dbReference type="WBParaSite" id="BXY_0384100.1"/>
    </source>
</evidence>
<dbReference type="EMBL" id="CAJFDI010000005">
    <property type="protein sequence ID" value="CAD5231504.1"/>
    <property type="molecule type" value="Genomic_DNA"/>
</dbReference>
<dbReference type="Proteomes" id="UP000582659">
    <property type="component" value="Unassembled WGS sequence"/>
</dbReference>
<dbReference type="OrthoDB" id="10442035at2759"/>
<evidence type="ECO:0000313" key="4">
    <source>
        <dbReference type="Proteomes" id="UP000095284"/>
    </source>
</evidence>
<dbReference type="Proteomes" id="UP000095284">
    <property type="component" value="Unplaced"/>
</dbReference>
<proteinExistence type="predicted"/>
<keyword evidence="2" id="KW-0732">Signal</keyword>
<reference evidence="3" key="2">
    <citation type="submission" date="2020-09" db="EMBL/GenBank/DDBJ databases">
        <authorList>
            <person name="Kikuchi T."/>
        </authorList>
    </citation>
    <scope>NUCLEOTIDE SEQUENCE</scope>
    <source>
        <strain evidence="3">Ka4C1</strain>
    </source>
</reference>
<feature type="region of interest" description="Disordered" evidence="1">
    <location>
        <begin position="24"/>
        <end position="50"/>
    </location>
</feature>
<gene>
    <name evidence="3" type="ORF">BXYJ_LOCUS11600</name>
</gene>
<organism evidence="4 6">
    <name type="scientific">Bursaphelenchus xylophilus</name>
    <name type="common">Pinewood nematode worm</name>
    <name type="synonym">Aphelenchoides xylophilus</name>
    <dbReference type="NCBI Taxonomy" id="6326"/>
    <lineage>
        <taxon>Eukaryota</taxon>
        <taxon>Metazoa</taxon>
        <taxon>Ecdysozoa</taxon>
        <taxon>Nematoda</taxon>
        <taxon>Chromadorea</taxon>
        <taxon>Rhabditida</taxon>
        <taxon>Tylenchina</taxon>
        <taxon>Tylenchomorpha</taxon>
        <taxon>Aphelenchoidea</taxon>
        <taxon>Aphelenchoididae</taxon>
        <taxon>Bursaphelenchus</taxon>
    </lineage>
</organism>
<evidence type="ECO:0000313" key="5">
    <source>
        <dbReference type="Proteomes" id="UP000659654"/>
    </source>
</evidence>
<sequence>MTRNGRLHLIFLFIFTFVTISSSSPLAPPHNPTTPHQDSQNARFSRSVTPTTLLDHKTTNVLQRPVTVTHPIPV</sequence>